<sequence length="186" mass="20341">MAQQDQPAIISALSPRPKGPPPAVQSPSIAPTIYHSALNPDVVSPPGSSDQCPGGSPAGERSPEPIDSLNLGFAGQPSQCDYHRAPISQRRLLLSSGALEHNSHQHRDEASPFEPFDLNAINAQPDYSYRPYSYLYYYRFRKAIKVLGIESYPEFATAKPHQAKPAARSSRPAPHPKMTSPRTMEP</sequence>
<dbReference type="AlphaFoldDB" id="K2S862"/>
<protein>
    <submittedName>
        <fullName evidence="2">Uncharacterized protein</fullName>
    </submittedName>
</protein>
<feature type="region of interest" description="Disordered" evidence="1">
    <location>
        <begin position="1"/>
        <end position="75"/>
    </location>
</feature>
<comment type="caution">
    <text evidence="2">The sequence shown here is derived from an EMBL/GenBank/DDBJ whole genome shotgun (WGS) entry which is preliminary data.</text>
</comment>
<evidence type="ECO:0000256" key="1">
    <source>
        <dbReference type="SAM" id="MobiDB-lite"/>
    </source>
</evidence>
<dbReference type="VEuPathDB" id="FungiDB:MPH_01560"/>
<organism evidence="2 3">
    <name type="scientific">Macrophomina phaseolina (strain MS6)</name>
    <name type="common">Charcoal rot fungus</name>
    <dbReference type="NCBI Taxonomy" id="1126212"/>
    <lineage>
        <taxon>Eukaryota</taxon>
        <taxon>Fungi</taxon>
        <taxon>Dikarya</taxon>
        <taxon>Ascomycota</taxon>
        <taxon>Pezizomycotina</taxon>
        <taxon>Dothideomycetes</taxon>
        <taxon>Dothideomycetes incertae sedis</taxon>
        <taxon>Botryosphaeriales</taxon>
        <taxon>Botryosphaeriaceae</taxon>
        <taxon>Macrophomina</taxon>
    </lineage>
</organism>
<dbReference type="Proteomes" id="UP000007129">
    <property type="component" value="Unassembled WGS sequence"/>
</dbReference>
<evidence type="ECO:0000313" key="2">
    <source>
        <dbReference type="EMBL" id="EKG21107.1"/>
    </source>
</evidence>
<evidence type="ECO:0000313" key="3">
    <source>
        <dbReference type="Proteomes" id="UP000007129"/>
    </source>
</evidence>
<dbReference type="InParanoid" id="K2S862"/>
<reference evidence="2 3" key="1">
    <citation type="journal article" date="2012" name="BMC Genomics">
        <title>Tools to kill: Genome of one of the most destructive plant pathogenic fungi Macrophomina phaseolina.</title>
        <authorList>
            <person name="Islam M.S."/>
            <person name="Haque M.S."/>
            <person name="Islam M.M."/>
            <person name="Emdad E.M."/>
            <person name="Halim A."/>
            <person name="Hossen Q.M.M."/>
            <person name="Hossain M.Z."/>
            <person name="Ahmed B."/>
            <person name="Rahim S."/>
            <person name="Rahman M.S."/>
            <person name="Alam M.M."/>
            <person name="Hou S."/>
            <person name="Wan X."/>
            <person name="Saito J.A."/>
            <person name="Alam M."/>
        </authorList>
    </citation>
    <scope>NUCLEOTIDE SEQUENCE [LARGE SCALE GENOMIC DNA]</scope>
    <source>
        <strain evidence="2 3">MS6</strain>
    </source>
</reference>
<gene>
    <name evidence="2" type="ORF">MPH_01560</name>
</gene>
<dbReference type="HOGENOM" id="CLU_1457786_0_0_1"/>
<name>K2S862_MACPH</name>
<feature type="region of interest" description="Disordered" evidence="1">
    <location>
        <begin position="157"/>
        <end position="186"/>
    </location>
</feature>
<feature type="compositionally biased region" description="Low complexity" evidence="1">
    <location>
        <begin position="163"/>
        <end position="172"/>
    </location>
</feature>
<proteinExistence type="predicted"/>
<feature type="non-terminal residue" evidence="2">
    <location>
        <position position="186"/>
    </location>
</feature>
<dbReference type="EMBL" id="AHHD01000059">
    <property type="protein sequence ID" value="EKG21107.1"/>
    <property type="molecule type" value="Genomic_DNA"/>
</dbReference>
<accession>K2S862</accession>